<sequence>MPIDVFAALGALVRAEAARTTPKPPAQRSTPESTTPHTDDTTAGSADVPAPAASEETAGSEKTEGGEETGESEEPGASEEPGSDAPPPSTGRKHLLARLFRRLSALFD</sequence>
<organism evidence="2 3">
    <name type="scientific">Streptomyces piniterrae</name>
    <dbReference type="NCBI Taxonomy" id="2571125"/>
    <lineage>
        <taxon>Bacteria</taxon>
        <taxon>Bacillati</taxon>
        <taxon>Actinomycetota</taxon>
        <taxon>Actinomycetes</taxon>
        <taxon>Kitasatosporales</taxon>
        <taxon>Streptomycetaceae</taxon>
        <taxon>Streptomyces</taxon>
    </lineage>
</organism>
<evidence type="ECO:0000256" key="1">
    <source>
        <dbReference type="SAM" id="MobiDB-lite"/>
    </source>
</evidence>
<dbReference type="RefSeq" id="WP_136739819.1">
    <property type="nucleotide sequence ID" value="NZ_SUMB01000003.1"/>
</dbReference>
<feature type="region of interest" description="Disordered" evidence="1">
    <location>
        <begin position="1"/>
        <end position="94"/>
    </location>
</feature>
<dbReference type="EMBL" id="SUMB01000003">
    <property type="protein sequence ID" value="TJZ56012.1"/>
    <property type="molecule type" value="Genomic_DNA"/>
</dbReference>
<name>A0A4U0NQ07_9ACTN</name>
<dbReference type="AlphaFoldDB" id="A0A4U0NQ07"/>
<gene>
    <name evidence="2" type="ORF">FCH28_12180</name>
</gene>
<keyword evidence="3" id="KW-1185">Reference proteome</keyword>
<evidence type="ECO:0000313" key="3">
    <source>
        <dbReference type="Proteomes" id="UP000308697"/>
    </source>
</evidence>
<dbReference type="Proteomes" id="UP000308697">
    <property type="component" value="Unassembled WGS sequence"/>
</dbReference>
<evidence type="ECO:0000313" key="2">
    <source>
        <dbReference type="EMBL" id="TJZ56012.1"/>
    </source>
</evidence>
<protein>
    <submittedName>
        <fullName evidence="2">Uncharacterized protein</fullName>
    </submittedName>
</protein>
<proteinExistence type="predicted"/>
<reference evidence="2 3" key="1">
    <citation type="submission" date="2019-04" db="EMBL/GenBank/DDBJ databases">
        <title>Streptomyces piniterrae sp. nov., a heliquinomycin-producing actinomycete isolated from rhizosphere soil of Pinus yunnanensis.</title>
        <authorList>
            <person name="Zhuang X."/>
            <person name="Zhao J."/>
        </authorList>
    </citation>
    <scope>NUCLEOTIDE SEQUENCE [LARGE SCALE GENOMIC DNA]</scope>
    <source>
        <strain evidence="3">jys28</strain>
    </source>
</reference>
<feature type="compositionally biased region" description="Low complexity" evidence="1">
    <location>
        <begin position="7"/>
        <end position="19"/>
    </location>
</feature>
<comment type="caution">
    <text evidence="2">The sequence shown here is derived from an EMBL/GenBank/DDBJ whole genome shotgun (WGS) entry which is preliminary data.</text>
</comment>
<feature type="compositionally biased region" description="Acidic residues" evidence="1">
    <location>
        <begin position="66"/>
        <end position="77"/>
    </location>
</feature>
<accession>A0A4U0NQ07</accession>
<feature type="compositionally biased region" description="Polar residues" evidence="1">
    <location>
        <begin position="27"/>
        <end position="44"/>
    </location>
</feature>